<evidence type="ECO:0000256" key="1">
    <source>
        <dbReference type="ARBA" id="ARBA00004477"/>
    </source>
</evidence>
<feature type="transmembrane region" description="Helical" evidence="10">
    <location>
        <begin position="300"/>
        <end position="319"/>
    </location>
</feature>
<feature type="transmembrane region" description="Helical" evidence="10">
    <location>
        <begin position="137"/>
        <end position="156"/>
    </location>
</feature>
<reference evidence="11" key="1">
    <citation type="journal article" date="2020" name="Stud. Mycol.">
        <title>101 Dothideomycetes genomes: a test case for predicting lifestyles and emergence of pathogens.</title>
        <authorList>
            <person name="Haridas S."/>
            <person name="Albert R."/>
            <person name="Binder M."/>
            <person name="Bloem J."/>
            <person name="Labutti K."/>
            <person name="Salamov A."/>
            <person name="Andreopoulos B."/>
            <person name="Baker S."/>
            <person name="Barry K."/>
            <person name="Bills G."/>
            <person name="Bluhm B."/>
            <person name="Cannon C."/>
            <person name="Castanera R."/>
            <person name="Culley D."/>
            <person name="Daum C."/>
            <person name="Ezra D."/>
            <person name="Gonzalez J."/>
            <person name="Henrissat B."/>
            <person name="Kuo A."/>
            <person name="Liang C."/>
            <person name="Lipzen A."/>
            <person name="Lutzoni F."/>
            <person name="Magnuson J."/>
            <person name="Mondo S."/>
            <person name="Nolan M."/>
            <person name="Ohm R."/>
            <person name="Pangilinan J."/>
            <person name="Park H.-J."/>
            <person name="Ramirez L."/>
            <person name="Alfaro M."/>
            <person name="Sun H."/>
            <person name="Tritt A."/>
            <person name="Yoshinaga Y."/>
            <person name="Zwiers L.-H."/>
            <person name="Turgeon B."/>
            <person name="Goodwin S."/>
            <person name="Spatafora J."/>
            <person name="Crous P."/>
            <person name="Grigoriev I."/>
        </authorList>
    </citation>
    <scope>NUCLEOTIDE SEQUENCE</scope>
    <source>
        <strain evidence="11">CBS 675.92</strain>
    </source>
</reference>
<proteinExistence type="inferred from homology"/>
<feature type="transmembrane region" description="Helical" evidence="10">
    <location>
        <begin position="85"/>
        <end position="105"/>
    </location>
</feature>
<evidence type="ECO:0000256" key="5">
    <source>
        <dbReference type="ARBA" id="ARBA00022679"/>
    </source>
</evidence>
<dbReference type="InterPro" id="IPR021848">
    <property type="entry name" value="HODM_asu-like"/>
</dbReference>
<dbReference type="OrthoDB" id="497541at2759"/>
<keyword evidence="4 10" id="KW-0328">Glycosyltransferase</keyword>
<dbReference type="EMBL" id="ML976977">
    <property type="protein sequence ID" value="KAF1963407.1"/>
    <property type="molecule type" value="Genomic_DNA"/>
</dbReference>
<evidence type="ECO:0000256" key="6">
    <source>
        <dbReference type="ARBA" id="ARBA00022692"/>
    </source>
</evidence>
<feature type="transmembrane region" description="Helical" evidence="10">
    <location>
        <begin position="396"/>
        <end position="421"/>
    </location>
</feature>
<dbReference type="PANTHER" id="PTHR22760:SF2">
    <property type="entry name" value="ALPHA-1,2-MANNOSYLTRANSFERASE ALG9"/>
    <property type="match status" value="1"/>
</dbReference>
<dbReference type="Pfam" id="PF03901">
    <property type="entry name" value="Glyco_transf_22"/>
    <property type="match status" value="1"/>
</dbReference>
<keyword evidence="7 10" id="KW-0256">Endoplasmic reticulum</keyword>
<evidence type="ECO:0000256" key="7">
    <source>
        <dbReference type="ARBA" id="ARBA00022824"/>
    </source>
</evidence>
<gene>
    <name evidence="11" type="ORF">CC80DRAFT_521442</name>
</gene>
<feature type="transmembrane region" description="Helical" evidence="10">
    <location>
        <begin position="192"/>
        <end position="214"/>
    </location>
</feature>
<sequence>MPPRGPQAPSAGQKPPINRRNAAAHIVEPIVAFYVFLAANTFAAIFSPIQDCDEVFNYWEPTHYLNHGSGLQTWEYSPKYAIRSWAYTGMHALIVGLGRLVSFGGSRVFEFYFLRFALGFTCALCETRLYSTISRTINARAAIFFLMIVIFSPGMYHASTAYLPSSFAMYTTMLGFSAFMDWRGGVKTSQGIMWFAIGSLLGWPFAGALVLPFLTEETLMAYVTGDISETCWRFLDGSVRSLIVLGIQMAVDGFFYRNIVCVPLNIVLYNVFSGGNKGPNIYGVEPWHFYVRNLNLNFNIWFWLAGAALPIVLIQHVFIDRTMARQTLLRSVVFVSPFYLWLGIFTLQPHKEERFMYPAYPALALNAAMSLHILLANFGKEEPGTLRSKIPAKLKLAIICTFVLGSFDLGALRTIGVITAYNAPLSVYKPLQEIGAVRPGDNICLGKEWYRFPSSYFLPANSRPKFVKSEFTGLLPGAFSESHMGFGLYPGAHLIPSGMNDENKEDPAKYTDIKHCQFLVDSSLPSVSPTSLEPNYIADTEHWERMSCAPFMDASRTSAIGRILWVPDWPFIPSRFRRVWGEYCLLRRRAYLWPPLSFVRPRASPYPNWSLETTKPLPYRPFRYGPKYNITMGLRSMHWDDWIELDSDYLTYHALKAQRIAERGEKCSKTAPEAFEGAVELLEELCEVFNVTERPLREDPMQMCARLVQDDLAIMFERPDGQYYLLAGSILLAGFWRLQDKFGMPLSEIHTSGDVPGFKAKLEKGMMNFFRRVQPESPVLRNNYFIQVDDNLAWSESIGSEDAEGIGWFTAEKNKAVENHYFRSERQSLRRLPRSGGVVFTIRTYFHPVTEICEEPYVPGRLASAIRSWGDDVSRYKGKERYGEVLLEYLDRRHGEQVANGLDWSREEEVRAYPY</sequence>
<dbReference type="EC" id="2.4.1.-" evidence="10"/>
<evidence type="ECO:0000256" key="8">
    <source>
        <dbReference type="ARBA" id="ARBA00022989"/>
    </source>
</evidence>
<dbReference type="AlphaFoldDB" id="A0A6A5UQP5"/>
<evidence type="ECO:0000256" key="4">
    <source>
        <dbReference type="ARBA" id="ARBA00022676"/>
    </source>
</evidence>
<accession>A0A6A5UQP5</accession>
<keyword evidence="6 10" id="KW-0812">Transmembrane</keyword>
<evidence type="ECO:0000256" key="2">
    <source>
        <dbReference type="ARBA" id="ARBA00004922"/>
    </source>
</evidence>
<comment type="pathway">
    <text evidence="2">Protein modification; protein glycosylation.</text>
</comment>
<dbReference type="Pfam" id="PF11927">
    <property type="entry name" value="HODM_asu-like"/>
    <property type="match status" value="1"/>
</dbReference>
<evidence type="ECO:0000256" key="3">
    <source>
        <dbReference type="ARBA" id="ARBA00007063"/>
    </source>
</evidence>
<comment type="similarity">
    <text evidence="3 10">Belongs to the glycosyltransferase 22 family.</text>
</comment>
<feature type="transmembrane region" description="Helical" evidence="10">
    <location>
        <begin position="355"/>
        <end position="375"/>
    </location>
</feature>
<evidence type="ECO:0000313" key="12">
    <source>
        <dbReference type="Proteomes" id="UP000800035"/>
    </source>
</evidence>
<comment type="subcellular location">
    <subcellularLocation>
        <location evidence="1 10">Endoplasmic reticulum membrane</location>
        <topology evidence="1 10">Multi-pass membrane protein</topology>
    </subcellularLocation>
</comment>
<protein>
    <recommendedName>
        <fullName evidence="10">Mannosyltransferase</fullName>
        <ecNumber evidence="10">2.4.1.-</ecNumber>
    </recommendedName>
</protein>
<keyword evidence="5" id="KW-0808">Transferase</keyword>
<dbReference type="Proteomes" id="UP000800035">
    <property type="component" value="Unassembled WGS sequence"/>
</dbReference>
<dbReference type="PANTHER" id="PTHR22760">
    <property type="entry name" value="GLYCOSYLTRANSFERASE"/>
    <property type="match status" value="1"/>
</dbReference>
<evidence type="ECO:0000256" key="9">
    <source>
        <dbReference type="ARBA" id="ARBA00023136"/>
    </source>
</evidence>
<dbReference type="UniPathway" id="UPA00378"/>
<keyword evidence="9 10" id="KW-0472">Membrane</keyword>
<organism evidence="11 12">
    <name type="scientific">Byssothecium circinans</name>
    <dbReference type="NCBI Taxonomy" id="147558"/>
    <lineage>
        <taxon>Eukaryota</taxon>
        <taxon>Fungi</taxon>
        <taxon>Dikarya</taxon>
        <taxon>Ascomycota</taxon>
        <taxon>Pezizomycotina</taxon>
        <taxon>Dothideomycetes</taxon>
        <taxon>Pleosporomycetidae</taxon>
        <taxon>Pleosporales</taxon>
        <taxon>Massarineae</taxon>
        <taxon>Massarinaceae</taxon>
        <taxon>Byssothecium</taxon>
    </lineage>
</organism>
<dbReference type="InterPro" id="IPR005599">
    <property type="entry name" value="GPI_mannosylTrfase"/>
</dbReference>
<keyword evidence="12" id="KW-1185">Reference proteome</keyword>
<keyword evidence="8 10" id="KW-1133">Transmembrane helix</keyword>
<name>A0A6A5UQP5_9PLEO</name>
<evidence type="ECO:0000256" key="10">
    <source>
        <dbReference type="RuleBase" id="RU363075"/>
    </source>
</evidence>
<dbReference type="GO" id="GO:0000026">
    <property type="term" value="F:alpha-1,2-mannosyltransferase activity"/>
    <property type="evidence" value="ECO:0007669"/>
    <property type="project" value="TreeGrafter"/>
</dbReference>
<dbReference type="GO" id="GO:0006487">
    <property type="term" value="P:protein N-linked glycosylation"/>
    <property type="evidence" value="ECO:0007669"/>
    <property type="project" value="TreeGrafter"/>
</dbReference>
<feature type="transmembrane region" description="Helical" evidence="10">
    <location>
        <begin position="331"/>
        <end position="349"/>
    </location>
</feature>
<evidence type="ECO:0000313" key="11">
    <source>
        <dbReference type="EMBL" id="KAF1963407.1"/>
    </source>
</evidence>
<dbReference type="GO" id="GO:0005789">
    <property type="term" value="C:endoplasmic reticulum membrane"/>
    <property type="evidence" value="ECO:0007669"/>
    <property type="project" value="UniProtKB-SubCell"/>
</dbReference>